<dbReference type="SUPFAM" id="SSF55008">
    <property type="entry name" value="HMA, heavy metal-associated domain"/>
    <property type="match status" value="1"/>
</dbReference>
<name>A0AAN1QQB6_SYNEL</name>
<dbReference type="CDD" id="cd00371">
    <property type="entry name" value="HMA"/>
    <property type="match status" value="1"/>
</dbReference>
<dbReference type="InterPro" id="IPR006121">
    <property type="entry name" value="HMA_dom"/>
</dbReference>
<dbReference type="AlphaFoldDB" id="A0AAN1QQB6"/>
<accession>A0AAN1QQB6</accession>
<dbReference type="Gene3D" id="3.30.70.100">
    <property type="match status" value="1"/>
</dbReference>
<reference evidence="2 3" key="1">
    <citation type="journal article" date="2018" name="Sci. Rep.">
        <title>Genome Features and Biochemical Characteristics of a Robust, Fast Growing and Naturally Transformable Cyanobacterium Synechococcus elongatus PCC 11801 Isolated from India.</title>
        <authorList>
            <person name="Jaiswal D."/>
            <person name="Sengupta A."/>
            <person name="Sohoni S."/>
            <person name="Sengupta S."/>
            <person name="Phadnavis A.G."/>
            <person name="Pakrasi H.B."/>
            <person name="Wangikar P.P."/>
        </authorList>
    </citation>
    <scope>NUCLEOTIDE SEQUENCE [LARGE SCALE GENOMIC DNA]</scope>
    <source>
        <strain evidence="2 3">PCC 11801</strain>
    </source>
</reference>
<feature type="domain" description="HMA" evidence="1">
    <location>
        <begin position="2"/>
        <end position="65"/>
    </location>
</feature>
<dbReference type="RefSeq" id="WP_208674426.1">
    <property type="nucleotide sequence ID" value="NZ_CP030139.2"/>
</dbReference>
<evidence type="ECO:0000259" key="1">
    <source>
        <dbReference type="PROSITE" id="PS50846"/>
    </source>
</evidence>
<organism evidence="2 3">
    <name type="scientific">Synechococcus elongatus PCC 11801</name>
    <dbReference type="NCBI Taxonomy" id="2219813"/>
    <lineage>
        <taxon>Bacteria</taxon>
        <taxon>Bacillati</taxon>
        <taxon>Cyanobacteriota</taxon>
        <taxon>Cyanophyceae</taxon>
        <taxon>Synechococcales</taxon>
        <taxon>Synechococcaceae</taxon>
        <taxon>Synechococcus</taxon>
    </lineage>
</organism>
<dbReference type="EMBL" id="CP030139">
    <property type="protein sequence ID" value="AZB73520.1"/>
    <property type="molecule type" value="Genomic_DNA"/>
</dbReference>
<protein>
    <submittedName>
        <fullName evidence="2">Heavy-metal-associated domain-containing protein</fullName>
    </submittedName>
</protein>
<dbReference type="Pfam" id="PF00403">
    <property type="entry name" value="HMA"/>
    <property type="match status" value="1"/>
</dbReference>
<evidence type="ECO:0000313" key="2">
    <source>
        <dbReference type="EMBL" id="AZB73520.1"/>
    </source>
</evidence>
<dbReference type="GO" id="GO:0046872">
    <property type="term" value="F:metal ion binding"/>
    <property type="evidence" value="ECO:0007669"/>
    <property type="project" value="InterPro"/>
</dbReference>
<sequence length="67" mass="6867">MPEIQLQVPDMACGACAAAIETAVQTVDPQAQVQTDPSSKRVTVTTTCPAAKIQSAIAAAGYHPELA</sequence>
<dbReference type="Proteomes" id="UP000267249">
    <property type="component" value="Chromosome"/>
</dbReference>
<evidence type="ECO:0000313" key="3">
    <source>
        <dbReference type="Proteomes" id="UP000267249"/>
    </source>
</evidence>
<dbReference type="InterPro" id="IPR036163">
    <property type="entry name" value="HMA_dom_sf"/>
</dbReference>
<gene>
    <name evidence="2" type="ORF">DOP62_13100</name>
</gene>
<dbReference type="PROSITE" id="PS50846">
    <property type="entry name" value="HMA_2"/>
    <property type="match status" value="1"/>
</dbReference>
<proteinExistence type="predicted"/>